<dbReference type="RefSeq" id="WP_354447113.1">
    <property type="nucleotide sequence ID" value="NZ_JBEPSH010000008.1"/>
</dbReference>
<dbReference type="EMBL" id="JBEPSH010000008">
    <property type="protein sequence ID" value="MET4579229.1"/>
    <property type="molecule type" value="Genomic_DNA"/>
</dbReference>
<evidence type="ECO:0000313" key="2">
    <source>
        <dbReference type="Proteomes" id="UP001549320"/>
    </source>
</evidence>
<proteinExistence type="predicted"/>
<protein>
    <submittedName>
        <fullName evidence="1">Uncharacterized protein</fullName>
    </submittedName>
</protein>
<gene>
    <name evidence="1" type="ORF">ABIE13_004352</name>
</gene>
<accession>A0ABV2QDW8</accession>
<sequence>MTLRGDINLFGPNRRMVESHTPIDKETCSAAREFGSSLSYWLAKSAAK</sequence>
<name>A0ABV2QDW8_9BURK</name>
<keyword evidence="2" id="KW-1185">Reference proteome</keyword>
<evidence type="ECO:0000313" key="1">
    <source>
        <dbReference type="EMBL" id="MET4579229.1"/>
    </source>
</evidence>
<organism evidence="1 2">
    <name type="scientific">Ottowia thiooxydans</name>
    <dbReference type="NCBI Taxonomy" id="219182"/>
    <lineage>
        <taxon>Bacteria</taxon>
        <taxon>Pseudomonadati</taxon>
        <taxon>Pseudomonadota</taxon>
        <taxon>Betaproteobacteria</taxon>
        <taxon>Burkholderiales</taxon>
        <taxon>Comamonadaceae</taxon>
        <taxon>Ottowia</taxon>
    </lineage>
</organism>
<dbReference type="Proteomes" id="UP001549320">
    <property type="component" value="Unassembled WGS sequence"/>
</dbReference>
<comment type="caution">
    <text evidence="1">The sequence shown here is derived from an EMBL/GenBank/DDBJ whole genome shotgun (WGS) entry which is preliminary data.</text>
</comment>
<reference evidence="1 2" key="1">
    <citation type="submission" date="2024-06" db="EMBL/GenBank/DDBJ databases">
        <title>Sorghum-associated microbial communities from plants grown in Nebraska, USA.</title>
        <authorList>
            <person name="Schachtman D."/>
        </authorList>
    </citation>
    <scope>NUCLEOTIDE SEQUENCE [LARGE SCALE GENOMIC DNA]</scope>
    <source>
        <strain evidence="1 2">2709</strain>
    </source>
</reference>